<dbReference type="EMBL" id="VOGX01000054">
    <property type="protein sequence ID" value="TWV19574.1"/>
    <property type="molecule type" value="Genomic_DNA"/>
</dbReference>
<dbReference type="PANTHER" id="PTHR43581">
    <property type="entry name" value="ATP/GTP PHOSPHATASE"/>
    <property type="match status" value="1"/>
</dbReference>
<dbReference type="SMART" id="SM00382">
    <property type="entry name" value="AAA"/>
    <property type="match status" value="1"/>
</dbReference>
<dbReference type="InterPro" id="IPR027417">
    <property type="entry name" value="P-loop_NTPase"/>
</dbReference>
<name>A0ABY3GSS7_9ACTN</name>
<dbReference type="InterPro" id="IPR003959">
    <property type="entry name" value="ATPase_AAA_core"/>
</dbReference>
<gene>
    <name evidence="2" type="ORF">FRZ02_25265</name>
</gene>
<reference evidence="3" key="1">
    <citation type="journal article" date="2019" name="Microbiol. Resour. Announc.">
        <title>Draft Genomic Sequences of Streptomyces misionensis and Streptomyces albidoflavus, bacteria applied for phytopathogen biocontrol.</title>
        <authorList>
            <person name="Pylro V."/>
            <person name="Dias A."/>
            <person name="Andreote F."/>
            <person name="Varani A."/>
            <person name="Andreote C."/>
            <person name="Bernardo E."/>
            <person name="Martins T."/>
        </authorList>
    </citation>
    <scope>NUCLEOTIDE SEQUENCE [LARGE SCALE GENOMIC DNA]</scope>
    <source>
        <strain evidence="3">77</strain>
    </source>
</reference>
<evidence type="ECO:0000313" key="2">
    <source>
        <dbReference type="EMBL" id="TWV19574.1"/>
    </source>
</evidence>
<dbReference type="InterPro" id="IPR003593">
    <property type="entry name" value="AAA+_ATPase"/>
</dbReference>
<accession>A0ABY3GSS7</accession>
<dbReference type="PANTHER" id="PTHR43581:SF2">
    <property type="entry name" value="EXCINUCLEASE ATPASE SUBUNIT"/>
    <property type="match status" value="1"/>
</dbReference>
<dbReference type="SUPFAM" id="SSF52540">
    <property type="entry name" value="P-loop containing nucleoside triphosphate hydrolases"/>
    <property type="match status" value="1"/>
</dbReference>
<keyword evidence="3" id="KW-1185">Reference proteome</keyword>
<dbReference type="InterPro" id="IPR051396">
    <property type="entry name" value="Bact_Antivir_Def_Nuclease"/>
</dbReference>
<evidence type="ECO:0000259" key="1">
    <source>
        <dbReference type="SMART" id="SM00382"/>
    </source>
</evidence>
<dbReference type="Gene3D" id="3.40.50.300">
    <property type="entry name" value="P-loop containing nucleotide triphosphate hydrolases"/>
    <property type="match status" value="1"/>
</dbReference>
<feature type="domain" description="AAA+ ATPase" evidence="1">
    <location>
        <begin position="202"/>
        <end position="438"/>
    </location>
</feature>
<proteinExistence type="predicted"/>
<dbReference type="Pfam" id="PF13304">
    <property type="entry name" value="AAA_21"/>
    <property type="match status" value="1"/>
</dbReference>
<organism evidence="2 3">
    <name type="scientific">Streptomyces albidoflavus</name>
    <dbReference type="NCBI Taxonomy" id="1886"/>
    <lineage>
        <taxon>Bacteria</taxon>
        <taxon>Bacillati</taxon>
        <taxon>Actinomycetota</taxon>
        <taxon>Actinomycetes</taxon>
        <taxon>Kitasatosporales</taxon>
        <taxon>Streptomycetaceae</taxon>
        <taxon>Streptomyces</taxon>
        <taxon>Streptomyces albidoflavus group</taxon>
    </lineage>
</organism>
<sequence>MGQWGGIMQFVVVERLRDLPSNYNGVYLVPDNWNDYGFVTLYKLGLKRHGRGPKSIGGVRIGHLDMGSDGHEDFSQTEERLPRRFESLGEDYFSLGLDDSYYESLSALGNHDRTSILTALRDVAYDYSLDFVERVWDLRVFTDSLMRDVRHRRAELERLHLIARGRDRVVDFQWDYVPPLPEGSEYETSRMSFRASPASRPPSNVHALIGRNGVGKTSMMRAMAHGVASGSIEVTQLAAQTAQVAPNVVLVSFSAFDELLHHPDSPMGFAYIGLRVSEEPQRLKTSEDLSAEFAESLATARIGARRRRWEQVLATLSYPESGFLDDYAGDLEALLSMGSDRRFKTAAVQLFAPLSSGHKIALLTLTRLVQEVTERTVVFLDEPEAHLQPPLLSAFIRALSEFLSDVNGMAVVATHSPVVLQEVPKSCVYKLRRYGNVLRAERPLMETYGENVSALTHEAFGLESTATGFYAALAKEVDEGRSYEEILADFESLGSEARGLLRVLTSRRYGRTS</sequence>
<evidence type="ECO:0000313" key="3">
    <source>
        <dbReference type="Proteomes" id="UP000318052"/>
    </source>
</evidence>
<dbReference type="Proteomes" id="UP000318052">
    <property type="component" value="Unassembled WGS sequence"/>
</dbReference>
<protein>
    <submittedName>
        <fullName evidence="2">AAA family ATPase</fullName>
    </submittedName>
</protein>
<comment type="caution">
    <text evidence="2">The sequence shown here is derived from an EMBL/GenBank/DDBJ whole genome shotgun (WGS) entry which is preliminary data.</text>
</comment>